<keyword evidence="2" id="KW-1185">Reference proteome</keyword>
<name>A0A2N3HLW9_9FLAO</name>
<evidence type="ECO:0000313" key="2">
    <source>
        <dbReference type="Proteomes" id="UP000233435"/>
    </source>
</evidence>
<sequence>METYLNIIALAFMFKSIGIKNILQIILLRISYPKATIKQIESYAKKTKFNYKIWLGRKNKIEKP</sequence>
<dbReference type="EMBL" id="PJEO01000016">
    <property type="protein sequence ID" value="PKQ45892.1"/>
    <property type="molecule type" value="Genomic_DNA"/>
</dbReference>
<accession>A0A2N3HLW9</accession>
<comment type="caution">
    <text evidence="1">The sequence shown here is derived from an EMBL/GenBank/DDBJ whole genome shotgun (WGS) entry which is preliminary data.</text>
</comment>
<organism evidence="1 2">
    <name type="scientific">Confluentibacter flavum</name>
    <dbReference type="NCBI Taxonomy" id="1909700"/>
    <lineage>
        <taxon>Bacteria</taxon>
        <taxon>Pseudomonadati</taxon>
        <taxon>Bacteroidota</taxon>
        <taxon>Flavobacteriia</taxon>
        <taxon>Flavobacteriales</taxon>
        <taxon>Flavobacteriaceae</taxon>
        <taxon>Confluentibacter</taxon>
    </lineage>
</organism>
<proteinExistence type="predicted"/>
<dbReference type="RefSeq" id="WP_106658919.1">
    <property type="nucleotide sequence ID" value="NZ_PJEO01000016.1"/>
</dbReference>
<dbReference type="Proteomes" id="UP000233435">
    <property type="component" value="Unassembled WGS sequence"/>
</dbReference>
<reference evidence="1 2" key="1">
    <citation type="submission" date="2017-12" db="EMBL/GenBank/DDBJ databases">
        <title>Confluentibacter flavum sp. nov., isolated from the saline lake.</title>
        <authorList>
            <person name="Yu L."/>
        </authorList>
    </citation>
    <scope>NUCLEOTIDE SEQUENCE [LARGE SCALE GENOMIC DNA]</scope>
    <source>
        <strain evidence="1 2">3B</strain>
    </source>
</reference>
<gene>
    <name evidence="1" type="ORF">CSW08_05575</name>
</gene>
<evidence type="ECO:0000313" key="1">
    <source>
        <dbReference type="EMBL" id="PKQ45892.1"/>
    </source>
</evidence>
<dbReference type="AlphaFoldDB" id="A0A2N3HLW9"/>
<protein>
    <submittedName>
        <fullName evidence="1">Uncharacterized protein</fullName>
    </submittedName>
</protein>